<dbReference type="HOGENOM" id="CLU_001114_6_1_10"/>
<evidence type="ECO:0000256" key="3">
    <source>
        <dbReference type="ARBA" id="ARBA00022741"/>
    </source>
</evidence>
<dbReference type="EC" id="5.6.2.4" evidence="15"/>
<evidence type="ECO:0000256" key="7">
    <source>
        <dbReference type="ARBA" id="ARBA00022839"/>
    </source>
</evidence>
<organism evidence="20">
    <name type="scientific">Chlorobium chlorochromatii (strain CaD3)</name>
    <dbReference type="NCBI Taxonomy" id="340177"/>
    <lineage>
        <taxon>Bacteria</taxon>
        <taxon>Pseudomonadati</taxon>
        <taxon>Chlorobiota</taxon>
        <taxon>Chlorobiia</taxon>
        <taxon>Chlorobiales</taxon>
        <taxon>Chlorobiaceae</taxon>
        <taxon>Chlorobium/Pelodictyon group</taxon>
        <taxon>Chlorobium</taxon>
    </lineage>
</organism>
<evidence type="ECO:0000256" key="6">
    <source>
        <dbReference type="ARBA" id="ARBA00022806"/>
    </source>
</evidence>
<evidence type="ECO:0000256" key="12">
    <source>
        <dbReference type="ARBA" id="ARBA00023235"/>
    </source>
</evidence>
<dbReference type="AlphaFoldDB" id="Q3ASJ0"/>
<keyword evidence="9 15" id="KW-0460">Magnesium</keyword>
<keyword evidence="5 15" id="KW-0378">Hydrolase</keyword>
<evidence type="ECO:0000256" key="13">
    <source>
        <dbReference type="ARBA" id="ARBA00034617"/>
    </source>
</evidence>
<dbReference type="STRING" id="340177.Cag_0769"/>
<keyword evidence="7 15" id="KW-0269">Exonuclease</keyword>
<dbReference type="Pfam" id="PF00580">
    <property type="entry name" value="UvrD-helicase"/>
    <property type="match status" value="1"/>
</dbReference>
<dbReference type="GO" id="GO:0000724">
    <property type="term" value="P:double-strand break repair via homologous recombination"/>
    <property type="evidence" value="ECO:0007669"/>
    <property type="project" value="UniProtKB-UniRule"/>
</dbReference>
<comment type="catalytic activity">
    <reaction evidence="15">
        <text>Exonucleolytic cleavage (in the presence of ATP) in either 5'- to 3'- or 3'- to 5'-direction to yield 5'-phosphooligonucleotides.</text>
        <dbReference type="EC" id="3.1.11.5"/>
    </reaction>
</comment>
<keyword evidence="4 15" id="KW-0227">DNA damage</keyword>
<dbReference type="GO" id="GO:0000287">
    <property type="term" value="F:magnesium ion binding"/>
    <property type="evidence" value="ECO:0007669"/>
    <property type="project" value="UniProtKB-UniRule"/>
</dbReference>
<evidence type="ECO:0000313" key="20">
    <source>
        <dbReference type="EMBL" id="ABB28035.1"/>
    </source>
</evidence>
<evidence type="ECO:0000256" key="10">
    <source>
        <dbReference type="ARBA" id="ARBA00023125"/>
    </source>
</evidence>
<evidence type="ECO:0000256" key="1">
    <source>
        <dbReference type="ARBA" id="ARBA00022722"/>
    </source>
</evidence>
<dbReference type="EC" id="3.1.11.5" evidence="15"/>
<dbReference type="eggNOG" id="COG1074">
    <property type="taxonomic scope" value="Bacteria"/>
</dbReference>
<feature type="binding site" evidence="15">
    <location>
        <position position="1109"/>
    </location>
    <ligand>
        <name>Mg(2+)</name>
        <dbReference type="ChEBI" id="CHEBI:18420"/>
    </ligand>
</feature>
<dbReference type="PANTHER" id="PTHR11070">
    <property type="entry name" value="UVRD / RECB / PCRA DNA HELICASE FAMILY MEMBER"/>
    <property type="match status" value="1"/>
</dbReference>
<dbReference type="KEGG" id="cch:Cag_0769"/>
<keyword evidence="3 15" id="KW-0547">Nucleotide-binding</keyword>
<dbReference type="Gene3D" id="1.10.486.10">
    <property type="entry name" value="PCRA, domain 4"/>
    <property type="match status" value="1"/>
</dbReference>
<feature type="compositionally biased region" description="Polar residues" evidence="17">
    <location>
        <begin position="943"/>
        <end position="954"/>
    </location>
</feature>
<feature type="binding site" evidence="15">
    <location>
        <position position="974"/>
    </location>
    <ligand>
        <name>Mg(2+)</name>
        <dbReference type="ChEBI" id="CHEBI:18420"/>
    </ligand>
</feature>
<keyword evidence="10 15" id="KW-0238">DNA-binding</keyword>
<dbReference type="CDD" id="cd22352">
    <property type="entry name" value="RecB_C-like"/>
    <property type="match status" value="1"/>
</dbReference>
<dbReference type="OrthoDB" id="9810135at2"/>
<dbReference type="GO" id="GO:0005829">
    <property type="term" value="C:cytosol"/>
    <property type="evidence" value="ECO:0007669"/>
    <property type="project" value="TreeGrafter"/>
</dbReference>
<feature type="domain" description="UvrD-like helicase ATP-binding" evidence="18">
    <location>
        <begin position="1"/>
        <end position="448"/>
    </location>
</feature>
<dbReference type="InterPro" id="IPR004586">
    <property type="entry name" value="RecB"/>
</dbReference>
<dbReference type="PROSITE" id="PS51217">
    <property type="entry name" value="UVRD_HELICASE_CTER"/>
    <property type="match status" value="1"/>
</dbReference>
<comment type="miscellaneous">
    <text evidence="15">In the RecBCD complex, RecB has a slow 3'-5' helicase, an exonuclease activity and loads RecA onto ssDNA, RecD has a fast 5'-3' helicase activity, while RecC stimulates the ATPase and processivity of the RecB helicase and contributes to recognition of the Chi site.</text>
</comment>
<dbReference type="SUPFAM" id="SSF52980">
    <property type="entry name" value="Restriction endonuclease-like"/>
    <property type="match status" value="1"/>
</dbReference>
<dbReference type="Gene3D" id="3.40.50.300">
    <property type="entry name" value="P-loop containing nucleotide triphosphate hydrolases"/>
    <property type="match status" value="2"/>
</dbReference>
<dbReference type="InterPro" id="IPR011604">
    <property type="entry name" value="PDDEXK-like_dom_sf"/>
</dbReference>
<dbReference type="GO" id="GO:0043138">
    <property type="term" value="F:3'-5' DNA helicase activity"/>
    <property type="evidence" value="ECO:0007669"/>
    <property type="project" value="UniProtKB-UniRule"/>
</dbReference>
<dbReference type="GO" id="GO:0008854">
    <property type="term" value="F:exodeoxyribonuclease V activity"/>
    <property type="evidence" value="ECO:0007669"/>
    <property type="project" value="UniProtKB-EC"/>
</dbReference>
<evidence type="ECO:0000256" key="17">
    <source>
        <dbReference type="SAM" id="MobiDB-lite"/>
    </source>
</evidence>
<evidence type="ECO:0000256" key="2">
    <source>
        <dbReference type="ARBA" id="ARBA00022723"/>
    </source>
</evidence>
<dbReference type="InterPro" id="IPR014016">
    <property type="entry name" value="UvrD-like_ATP-bd"/>
</dbReference>
<dbReference type="Gene3D" id="1.10.3170.10">
    <property type="entry name" value="Recbcd, chain B, domain 2"/>
    <property type="match status" value="1"/>
</dbReference>
<dbReference type="SUPFAM" id="SSF52540">
    <property type="entry name" value="P-loop containing nucleoside triphosphate hydrolases"/>
    <property type="match status" value="1"/>
</dbReference>
<evidence type="ECO:0000256" key="15">
    <source>
        <dbReference type="HAMAP-Rule" id="MF_01485"/>
    </source>
</evidence>
<feature type="region of interest" description="Nuclease activity, interacts with RecD and RecA" evidence="15">
    <location>
        <begin position="911"/>
        <end position="1207"/>
    </location>
</feature>
<evidence type="ECO:0000256" key="4">
    <source>
        <dbReference type="ARBA" id="ARBA00022763"/>
    </source>
</evidence>
<feature type="active site" description="For nuclease activity" evidence="15">
    <location>
        <position position="1109"/>
    </location>
</feature>
<dbReference type="GO" id="GO:0016887">
    <property type="term" value="F:ATP hydrolysis activity"/>
    <property type="evidence" value="ECO:0007669"/>
    <property type="project" value="RHEA"/>
</dbReference>
<dbReference type="InterPro" id="IPR014017">
    <property type="entry name" value="DNA_helicase_UvrD-like_C"/>
</dbReference>
<dbReference type="GO" id="GO:0005524">
    <property type="term" value="F:ATP binding"/>
    <property type="evidence" value="ECO:0007669"/>
    <property type="project" value="UniProtKB-UniRule"/>
</dbReference>
<dbReference type="PROSITE" id="PS51198">
    <property type="entry name" value="UVRD_HELICASE_ATP_BIND"/>
    <property type="match status" value="1"/>
</dbReference>
<feature type="domain" description="UvrD-like helicase C-terminal" evidence="19">
    <location>
        <begin position="473"/>
        <end position="739"/>
    </location>
</feature>
<dbReference type="EMBL" id="CP000108">
    <property type="protein sequence ID" value="ABB28035.1"/>
    <property type="molecule type" value="Genomic_DNA"/>
</dbReference>
<comment type="function">
    <text evidence="15">A helicase/nuclease that prepares dsDNA breaks (DSB) for recombinational DNA repair. Binds to DSBs and unwinds DNA via a highly rapid and processive ATP-dependent bidirectional helicase activity. Unwinds dsDNA until it encounters a Chi (crossover hotspot instigator) sequence from the 3' direction. Cuts ssDNA a few nucleotides 3' to the Chi site. The properties and activities of the enzyme are changed at Chi. The Chi-altered holoenzyme produces a long 3'-ssDNA overhang and facilitates RecA-binding to the ssDNA for homologous DNA recombination and repair. Holoenzyme degrades any linearized DNA that is unable to undergo homologous recombination. In the holoenzyme this subunit contributes ATPase, 3'-5' helicase, exonuclease activity and loads RecA onto ssDNA.</text>
</comment>
<accession>Q3ASJ0</accession>
<comment type="subunit">
    <text evidence="15">Heterotrimer of RecB, RecC and RecD. All subunits contribute to DNA-binding. Interacts with RecA.</text>
</comment>
<evidence type="ECO:0000256" key="11">
    <source>
        <dbReference type="ARBA" id="ARBA00023204"/>
    </source>
</evidence>
<dbReference type="HAMAP" id="MF_01485">
    <property type="entry name" value="RecB"/>
    <property type="match status" value="1"/>
</dbReference>
<feature type="region of interest" description="DNA-binding and helicase activity, interacts with RecC" evidence="15">
    <location>
        <begin position="1"/>
        <end position="877"/>
    </location>
</feature>
<comment type="cofactor">
    <cofactor evidence="15">
        <name>Mg(2+)</name>
        <dbReference type="ChEBI" id="CHEBI:18420"/>
    </cofactor>
    <text evidence="15">Binds 1 Mg(2+) ion per subunit.</text>
</comment>
<evidence type="ECO:0000256" key="5">
    <source>
        <dbReference type="ARBA" id="ARBA00022801"/>
    </source>
</evidence>
<dbReference type="InterPro" id="IPR000212">
    <property type="entry name" value="DNA_helicase_UvrD/REP"/>
</dbReference>
<keyword evidence="2 15" id="KW-0479">Metal-binding</keyword>
<comment type="domain">
    <text evidence="15">The N-terminal DNA-binding domain is a ssDNA-dependent ATPase and has ATP-dependent 3'-5' helicase function. This domain interacts with RecC.</text>
</comment>
<feature type="binding site" evidence="16">
    <location>
        <begin position="21"/>
        <end position="28"/>
    </location>
    <ligand>
        <name>ATP</name>
        <dbReference type="ChEBI" id="CHEBI:30616"/>
    </ligand>
</feature>
<name>Q3ASJ0_CHLCH</name>
<dbReference type="NCBIfam" id="TIGR00609">
    <property type="entry name" value="recB"/>
    <property type="match status" value="1"/>
</dbReference>
<keyword evidence="6 15" id="KW-0347">Helicase</keyword>
<reference evidence="20" key="1">
    <citation type="submission" date="2005-08" db="EMBL/GenBank/DDBJ databases">
        <title>Complete sequence of Chlorobium chlorochromatii CaD3.</title>
        <authorList>
            <person name="Copeland A."/>
            <person name="Lucas S."/>
            <person name="Lapidus A."/>
            <person name="Barry K."/>
            <person name="Detter J.C."/>
            <person name="Glavina T."/>
            <person name="Hammon N."/>
            <person name="Israni S."/>
            <person name="Pitluck S."/>
            <person name="Bryant D."/>
            <person name="Schmutz J."/>
            <person name="Larimer F."/>
            <person name="Land M."/>
            <person name="Kyrpides N."/>
            <person name="Ivanova N."/>
            <person name="Richardson P."/>
        </authorList>
    </citation>
    <scope>NUCLEOTIDE SEQUENCE [LARGE SCALE GENOMIC DNA]</scope>
    <source>
        <strain evidence="20">CaD3</strain>
    </source>
</reference>
<feature type="binding site" evidence="15">
    <location>
        <position position="1096"/>
    </location>
    <ligand>
        <name>Mg(2+)</name>
        <dbReference type="ChEBI" id="CHEBI:18420"/>
    </ligand>
</feature>
<dbReference type="Pfam" id="PF13361">
    <property type="entry name" value="UvrD_C"/>
    <property type="match status" value="1"/>
</dbReference>
<comment type="catalytic activity">
    <reaction evidence="14 15">
        <text>ATP + H2O = ADP + phosphate + H(+)</text>
        <dbReference type="Rhea" id="RHEA:13065"/>
        <dbReference type="ChEBI" id="CHEBI:15377"/>
        <dbReference type="ChEBI" id="CHEBI:15378"/>
        <dbReference type="ChEBI" id="CHEBI:30616"/>
        <dbReference type="ChEBI" id="CHEBI:43474"/>
        <dbReference type="ChEBI" id="CHEBI:456216"/>
        <dbReference type="EC" id="5.6.2.4"/>
    </reaction>
</comment>
<dbReference type="GO" id="GO:0009338">
    <property type="term" value="C:exodeoxyribonuclease V complex"/>
    <property type="evidence" value="ECO:0007669"/>
    <property type="project" value="TreeGrafter"/>
</dbReference>
<comment type="catalytic activity">
    <reaction evidence="13 15">
        <text>Couples ATP hydrolysis with the unwinding of duplex DNA by translocating in the 3'-5' direction.</text>
        <dbReference type="EC" id="5.6.2.4"/>
    </reaction>
</comment>
<keyword evidence="8 15" id="KW-0067">ATP-binding</keyword>
<dbReference type="InterPro" id="IPR027417">
    <property type="entry name" value="P-loop_NTPase"/>
</dbReference>
<evidence type="ECO:0000256" key="14">
    <source>
        <dbReference type="ARBA" id="ARBA00048988"/>
    </source>
</evidence>
<dbReference type="InterPro" id="IPR011335">
    <property type="entry name" value="Restrct_endonuc-II-like"/>
</dbReference>
<evidence type="ECO:0000256" key="9">
    <source>
        <dbReference type="ARBA" id="ARBA00022842"/>
    </source>
</evidence>
<dbReference type="PANTHER" id="PTHR11070:SF23">
    <property type="entry name" value="RECBCD ENZYME SUBUNIT RECB"/>
    <property type="match status" value="1"/>
</dbReference>
<evidence type="ECO:0000256" key="8">
    <source>
        <dbReference type="ARBA" id="ARBA00022840"/>
    </source>
</evidence>
<feature type="region of interest" description="Disordered" evidence="17">
    <location>
        <begin position="926"/>
        <end position="954"/>
    </location>
</feature>
<keyword evidence="12 15" id="KW-0413">Isomerase</keyword>
<dbReference type="Gene3D" id="3.90.320.10">
    <property type="match status" value="1"/>
</dbReference>
<keyword evidence="1 15" id="KW-0540">Nuclease</keyword>
<evidence type="ECO:0000259" key="18">
    <source>
        <dbReference type="PROSITE" id="PS51198"/>
    </source>
</evidence>
<comment type="similarity">
    <text evidence="15">Belongs to the helicase family. UvrD subfamily.</text>
</comment>
<evidence type="ECO:0000259" key="19">
    <source>
        <dbReference type="PROSITE" id="PS51217"/>
    </source>
</evidence>
<keyword evidence="11 15" id="KW-0234">DNA repair</keyword>
<dbReference type="GO" id="GO:0003677">
    <property type="term" value="F:DNA binding"/>
    <property type="evidence" value="ECO:0007669"/>
    <property type="project" value="UniProtKB-UniRule"/>
</dbReference>
<gene>
    <name evidence="15" type="primary">recB</name>
    <name evidence="20" type="ordered locus">Cag_0769</name>
</gene>
<comment type="domain">
    <text evidence="15">The C-terminal domain has nuclease activity and interacts with RecD. It interacts with RecA, facilitating its loading onto ssDNA.</text>
</comment>
<evidence type="ECO:0000256" key="16">
    <source>
        <dbReference type="PROSITE-ProRule" id="PRU00560"/>
    </source>
</evidence>
<sequence>MHHQPLNHTTVTLAGINLIEASAGTGKTYAIASLYVRLLLEKQLLPEQILVVTYTEAATQELRGRIRSRIREVLEVFEGAATSDAIVQRLYDQALEQGDDMVERARMALVQALALFDTAAIFTIHGFCLRVLQEHAFESGSLYDTTLVTDQRALLLEIVEDFWRTHFFGEASPLLAYTLQCGGSPESFLALLQKLHVSGGATIIPTFCDEEREALHATCLVAYAELCRLWQSDGAAVRELLSTDKGLSRAADYYRADKLELLFAGMEEFIAGGNPFNLFADFQKFATSGIAAGTKPKGTSPDHPLFACAEKLLQAVQKRYVALKSELVQFYQRELPKRKRKANFRFFDDLLSDLADALQAPERGVALAQRLRSTYQAALIDEFQDTDPVQYIIFQTMYADSDAPLFLIGDPKQAIYSFRGADIFAYMQAARAVEASRRFTLSENWRSTPQLLNAFNQLFSNERLPFIYPDIIYHPLQAGNPDVANGEESAPALQFYLLEGDDAKGDVLSVEQGEALAAEATAGELYRLLQAGEIIGGKQVAAGDCAVIVRTHAQAAQMVAALQRRGIAGVVRSDKSVFATREAEELRQLLIALADPAHEVKVRSALITDILGRSGDDCAELLADEVAWLQVLRRFRHYHHVWQHRGVMVMSRELMADEGVRGRLLASPDGMGERRLTNVLHCIELLHRQEHEHGFGCEELLQWFSERISLQDELQEEYQLRLESDEAAVRIVTVHASKGLEYPIVFCPFLWNSVGNRRDEVVSFHNEVWQLVKDFGSPERDRHRVLAGRESLAEQLRLLYVALTRAKYRCTVLLARIKSEASAFNYLLHASDATRQSNKVVLELEQEMKGISSEERKVRLHDIAKQSAGAIGVRQLSRVEIEALKEQPRLVRQRSAEPLHLRHFAGTVDGSWRVASFTSFSRHESTSTHFASPELPDRDEVRSSTSASTMQPTLPSEQSIAAFPKGARAGILLHALFEELNFANPTDEAIAERVTEELARSIYPLSWQSTLITIVQAVLQTPLAALDGSTFQLGTLHAKSWITELEFFFPLRFINSKELSALLTRHGVLPGGIALADMVEVLDFKPVRGMVMGFMDMVFESGGRYYLLDWKSNYLGASPADYTLEAMGRAMQEHLYPLQYLLYMVALHRYLALRIPNYRYSTHIGGVIYVFLRGVTPEFGEARGFYRDLPSEALIEELTALLVDFEG</sequence>
<protein>
    <recommendedName>
        <fullName evidence="15">RecBCD enzyme subunit RecB</fullName>
        <ecNumber evidence="15">3.1.11.5</ecNumber>
        <ecNumber evidence="15">5.6.2.4</ecNumber>
    </recommendedName>
    <alternativeName>
        <fullName evidence="15">DNA 3'-5' helicase subunit RecB</fullName>
    </alternativeName>
    <alternativeName>
        <fullName evidence="15">Exonuclease V subunit RecB</fullName>
        <shortName evidence="15">ExoV subunit RecB</shortName>
    </alternativeName>
    <alternativeName>
        <fullName evidence="15">Helicase/nuclease RecBCD subunit RecB</fullName>
    </alternativeName>
</protein>
<proteinExistence type="inferred from homology"/>